<evidence type="ECO:0000256" key="13">
    <source>
        <dbReference type="PIRSR" id="PIRSR001365-1"/>
    </source>
</evidence>
<evidence type="ECO:0000256" key="1">
    <source>
        <dbReference type="ARBA" id="ARBA00002577"/>
    </source>
</evidence>
<dbReference type="SMART" id="SM01130">
    <property type="entry name" value="DHDPS"/>
    <property type="match status" value="1"/>
</dbReference>
<evidence type="ECO:0000313" key="16">
    <source>
        <dbReference type="Proteomes" id="UP000499080"/>
    </source>
</evidence>
<evidence type="ECO:0000256" key="7">
    <source>
        <dbReference type="ARBA" id="ARBA00023270"/>
    </source>
</evidence>
<evidence type="ECO:0000256" key="6">
    <source>
        <dbReference type="ARBA" id="ARBA00023239"/>
    </source>
</evidence>
<dbReference type="CDD" id="cd00408">
    <property type="entry name" value="DHDPS-like"/>
    <property type="match status" value="1"/>
</dbReference>
<dbReference type="GO" id="GO:0008840">
    <property type="term" value="F:4-hydroxy-tetrahydrodipicolinate synthase activity"/>
    <property type="evidence" value="ECO:0007669"/>
    <property type="project" value="TreeGrafter"/>
</dbReference>
<dbReference type="Pfam" id="PF00701">
    <property type="entry name" value="DHDPS"/>
    <property type="match status" value="1"/>
</dbReference>
<dbReference type="EC" id="4.1.3.16" evidence="4"/>
<comment type="similarity">
    <text evidence="2 12">Belongs to the DapA family.</text>
</comment>
<evidence type="ECO:0000256" key="3">
    <source>
        <dbReference type="ARBA" id="ARBA00011881"/>
    </source>
</evidence>
<dbReference type="GO" id="GO:0044281">
    <property type="term" value="P:small molecule metabolic process"/>
    <property type="evidence" value="ECO:0007669"/>
    <property type="project" value="UniProtKB-ARBA"/>
</dbReference>
<feature type="binding site" evidence="14">
    <location>
        <position position="249"/>
    </location>
    <ligand>
        <name>pyruvate</name>
        <dbReference type="ChEBI" id="CHEBI:15361"/>
    </ligand>
</feature>
<keyword evidence="16" id="KW-1185">Reference proteome</keyword>
<evidence type="ECO:0000256" key="2">
    <source>
        <dbReference type="ARBA" id="ARBA00007592"/>
    </source>
</evidence>
<feature type="active site" description="Schiff-base intermediate with substrate" evidence="13">
    <location>
        <position position="206"/>
    </location>
</feature>
<feature type="active site" description="Proton donor/acceptor" evidence="13">
    <location>
        <position position="178"/>
    </location>
</feature>
<comment type="function">
    <text evidence="1">Catalyzes the final step in the metabolic pathway of hydroxyproline.</text>
</comment>
<evidence type="ECO:0000256" key="8">
    <source>
        <dbReference type="ARBA" id="ARBA00030874"/>
    </source>
</evidence>
<dbReference type="PANTHER" id="PTHR12128:SF66">
    <property type="entry name" value="4-HYDROXY-2-OXOGLUTARATE ALDOLASE, MITOCHONDRIAL"/>
    <property type="match status" value="1"/>
</dbReference>
<evidence type="ECO:0000256" key="11">
    <source>
        <dbReference type="ARBA" id="ARBA00033613"/>
    </source>
</evidence>
<dbReference type="OrthoDB" id="191315at2759"/>
<name>A0A4Y2S5H2_ARAVE</name>
<dbReference type="AlphaFoldDB" id="A0A4Y2S5H2"/>
<evidence type="ECO:0000256" key="5">
    <source>
        <dbReference type="ARBA" id="ARBA00018425"/>
    </source>
</evidence>
<dbReference type="PIRSF" id="PIRSF001365">
    <property type="entry name" value="DHDPS"/>
    <property type="match status" value="1"/>
</dbReference>
<dbReference type="Gene3D" id="3.20.20.70">
    <property type="entry name" value="Aldolase class I"/>
    <property type="match status" value="1"/>
</dbReference>
<dbReference type="EMBL" id="BGPR01019974">
    <property type="protein sequence ID" value="GBN83474.1"/>
    <property type="molecule type" value="Genomic_DNA"/>
</dbReference>
<evidence type="ECO:0000313" key="15">
    <source>
        <dbReference type="EMBL" id="GBN83474.1"/>
    </source>
</evidence>
<comment type="subunit">
    <text evidence="3">Homotetramer.</text>
</comment>
<dbReference type="PROSITE" id="PS00666">
    <property type="entry name" value="DHDPS_2"/>
    <property type="match status" value="1"/>
</dbReference>
<dbReference type="InterPro" id="IPR013785">
    <property type="entry name" value="Aldolase_TIM"/>
</dbReference>
<sequence>MFRQFNKCHVLKSSICKPIFNRLFSKKFENNVVKRLSTSNSSLDISGIYPPIITNFDGDGNIDFKKLMLNLEKWKSIPFKGYVVLGSTGEFVCLTEDEKVKLVKCVKDASTSDKLILAGTGCESTRHTIELTNKMASVGANAALVVSPCFYKGRMTEDILYDHYQKIADSSEIPIILYSVPPNTNIDLSASLVAKLADHPNIIGLKDSGGDITKIGLIVHKTKGKNFQVLAGSAGFLYPALCVGCVGGVLALANPLGKPLCDLYQHVLKGNHDAARSLQHRVIEPNLCVTKLFGIPGVKAAMDMLGYHGGLCRSPLKTLSSHEKEKLKNDFKANGFL</sequence>
<evidence type="ECO:0000256" key="4">
    <source>
        <dbReference type="ARBA" id="ARBA00012215"/>
    </source>
</evidence>
<reference evidence="15 16" key="1">
    <citation type="journal article" date="2019" name="Sci. Rep.">
        <title>Orb-weaving spider Araneus ventricosus genome elucidates the spidroin gene catalogue.</title>
        <authorList>
            <person name="Kono N."/>
            <person name="Nakamura H."/>
            <person name="Ohtoshi R."/>
            <person name="Moran D.A.P."/>
            <person name="Shinohara A."/>
            <person name="Yoshida Y."/>
            <person name="Fujiwara M."/>
            <person name="Mori M."/>
            <person name="Tomita M."/>
            <person name="Arakawa K."/>
        </authorList>
    </citation>
    <scope>NUCLEOTIDE SEQUENCE [LARGE SCALE GENOMIC DNA]</scope>
</reference>
<evidence type="ECO:0000256" key="12">
    <source>
        <dbReference type="PIRNR" id="PIRNR001365"/>
    </source>
</evidence>
<accession>A0A4Y2S5H2</accession>
<dbReference type="SUPFAM" id="SSF51569">
    <property type="entry name" value="Aldolase"/>
    <property type="match status" value="1"/>
</dbReference>
<proteinExistence type="inferred from homology"/>
<evidence type="ECO:0000256" key="9">
    <source>
        <dbReference type="ARBA" id="ARBA00032879"/>
    </source>
</evidence>
<dbReference type="PANTHER" id="PTHR12128">
    <property type="entry name" value="DIHYDRODIPICOLINATE SYNTHASE"/>
    <property type="match status" value="1"/>
</dbReference>
<keyword evidence="7" id="KW-0704">Schiff base</keyword>
<keyword evidence="6 12" id="KW-0456">Lyase</keyword>
<comment type="catalytic activity">
    <reaction evidence="10">
        <text>(4R)-4-hydroxy-2-oxoglutarate = glyoxylate + pyruvate</text>
        <dbReference type="Rhea" id="RHEA:30687"/>
        <dbReference type="ChEBI" id="CHEBI:15361"/>
        <dbReference type="ChEBI" id="CHEBI:36655"/>
        <dbReference type="ChEBI" id="CHEBI:62213"/>
        <dbReference type="EC" id="4.1.3.16"/>
    </reaction>
</comment>
<evidence type="ECO:0000256" key="14">
    <source>
        <dbReference type="PIRSR" id="PIRSR001365-2"/>
    </source>
</evidence>
<gene>
    <name evidence="15" type="primary">zgc:77082</name>
    <name evidence="15" type="ORF">AVEN_56639_1</name>
</gene>
<comment type="caution">
    <text evidence="15">The sequence shown here is derived from an EMBL/GenBank/DDBJ whole genome shotgun (WGS) entry which is preliminary data.</text>
</comment>
<organism evidence="15 16">
    <name type="scientific">Araneus ventricosus</name>
    <name type="common">Orbweaver spider</name>
    <name type="synonym">Epeira ventricosa</name>
    <dbReference type="NCBI Taxonomy" id="182803"/>
    <lineage>
        <taxon>Eukaryota</taxon>
        <taxon>Metazoa</taxon>
        <taxon>Ecdysozoa</taxon>
        <taxon>Arthropoda</taxon>
        <taxon>Chelicerata</taxon>
        <taxon>Arachnida</taxon>
        <taxon>Araneae</taxon>
        <taxon>Araneomorphae</taxon>
        <taxon>Entelegynae</taxon>
        <taxon>Araneoidea</taxon>
        <taxon>Araneidae</taxon>
        <taxon>Araneus</taxon>
    </lineage>
</organism>
<comment type="catalytic activity">
    <reaction evidence="11">
        <text>(4S)-4-hydroxy-2-oxoglutarate = glyoxylate + pyruvate</text>
        <dbReference type="Rhea" id="RHEA:35639"/>
        <dbReference type="ChEBI" id="CHEBI:15361"/>
        <dbReference type="ChEBI" id="CHEBI:36655"/>
        <dbReference type="ChEBI" id="CHEBI:71685"/>
        <dbReference type="EC" id="4.1.3.16"/>
    </reaction>
</comment>
<evidence type="ECO:0000256" key="10">
    <source>
        <dbReference type="ARBA" id="ARBA00033610"/>
    </source>
</evidence>
<dbReference type="GO" id="GO:0008700">
    <property type="term" value="F:(R,S)-4-hydroxy-2-oxoglutarate aldolase activity"/>
    <property type="evidence" value="ECO:0007669"/>
    <property type="project" value="UniProtKB-EC"/>
</dbReference>
<dbReference type="InterPro" id="IPR020625">
    <property type="entry name" value="Schiff_base-form_aldolases_AS"/>
</dbReference>
<dbReference type="InterPro" id="IPR002220">
    <property type="entry name" value="DapA-like"/>
</dbReference>
<dbReference type="PRINTS" id="PR00146">
    <property type="entry name" value="DHPICSNTHASE"/>
</dbReference>
<dbReference type="Proteomes" id="UP000499080">
    <property type="component" value="Unassembled WGS sequence"/>
</dbReference>
<feature type="binding site" evidence="14">
    <location>
        <position position="88"/>
    </location>
    <ligand>
        <name>pyruvate</name>
        <dbReference type="ChEBI" id="CHEBI:15361"/>
    </ligand>
</feature>
<protein>
    <recommendedName>
        <fullName evidence="5">4-hydroxy-2-oxoglutarate aldolase, mitochondrial</fullName>
        <ecNumber evidence="4">4.1.3.16</ecNumber>
    </recommendedName>
    <alternativeName>
        <fullName evidence="9">Dihydrodipicolinate synthase-like</fullName>
    </alternativeName>
    <alternativeName>
        <fullName evidence="8">Probable 2-keto-4-hydroxyglutarate aldolase</fullName>
    </alternativeName>
</protein>